<protein>
    <submittedName>
        <fullName evidence="2">Uncharacterized protein</fullName>
    </submittedName>
</protein>
<evidence type="ECO:0000313" key="3">
    <source>
        <dbReference type="Proteomes" id="UP001501079"/>
    </source>
</evidence>
<dbReference type="Proteomes" id="UP001501079">
    <property type="component" value="Unassembled WGS sequence"/>
</dbReference>
<name>A0ABP7ZVE3_9MICO</name>
<keyword evidence="1" id="KW-1133">Transmembrane helix</keyword>
<feature type="transmembrane region" description="Helical" evidence="1">
    <location>
        <begin position="26"/>
        <end position="45"/>
    </location>
</feature>
<proteinExistence type="predicted"/>
<evidence type="ECO:0000256" key="1">
    <source>
        <dbReference type="SAM" id="Phobius"/>
    </source>
</evidence>
<accession>A0ABP7ZVE3</accession>
<evidence type="ECO:0000313" key="2">
    <source>
        <dbReference type="EMBL" id="GAA4171411.1"/>
    </source>
</evidence>
<keyword evidence="1" id="KW-0472">Membrane</keyword>
<organism evidence="2 3">
    <name type="scientific">Gryllotalpicola koreensis</name>
    <dbReference type="NCBI Taxonomy" id="993086"/>
    <lineage>
        <taxon>Bacteria</taxon>
        <taxon>Bacillati</taxon>
        <taxon>Actinomycetota</taxon>
        <taxon>Actinomycetes</taxon>
        <taxon>Micrococcales</taxon>
        <taxon>Microbacteriaceae</taxon>
        <taxon>Gryllotalpicola</taxon>
    </lineage>
</organism>
<comment type="caution">
    <text evidence="2">The sequence shown here is derived from an EMBL/GenBank/DDBJ whole genome shotgun (WGS) entry which is preliminary data.</text>
</comment>
<sequence>MRTFLSARLTGLPCTAANHRLGRMSPFAPVIAVTVAFIVLLRVLIWRKRREEKRRSERR</sequence>
<dbReference type="EMBL" id="BAABBW010000002">
    <property type="protein sequence ID" value="GAA4171411.1"/>
    <property type="molecule type" value="Genomic_DNA"/>
</dbReference>
<keyword evidence="1" id="KW-0812">Transmembrane</keyword>
<reference evidence="3" key="1">
    <citation type="journal article" date="2019" name="Int. J. Syst. Evol. Microbiol.">
        <title>The Global Catalogue of Microorganisms (GCM) 10K type strain sequencing project: providing services to taxonomists for standard genome sequencing and annotation.</title>
        <authorList>
            <consortium name="The Broad Institute Genomics Platform"/>
            <consortium name="The Broad Institute Genome Sequencing Center for Infectious Disease"/>
            <person name="Wu L."/>
            <person name="Ma J."/>
        </authorList>
    </citation>
    <scope>NUCLEOTIDE SEQUENCE [LARGE SCALE GENOMIC DNA]</scope>
    <source>
        <strain evidence="3">JCM 17591</strain>
    </source>
</reference>
<keyword evidence="3" id="KW-1185">Reference proteome</keyword>
<gene>
    <name evidence="2" type="ORF">GCM10022287_10670</name>
</gene>